<dbReference type="Proteomes" id="UP000075320">
    <property type="component" value="Unassembled WGS sequence"/>
</dbReference>
<comment type="similarity">
    <text evidence="3">Belongs to the KhpA RNA-binding protein family.</text>
</comment>
<keyword evidence="5" id="KW-1185">Reference proteome</keyword>
<dbReference type="AlphaFoldDB" id="A0A150WSH1"/>
<keyword evidence="2 3" id="KW-0694">RNA-binding</keyword>
<dbReference type="GO" id="GO:0003723">
    <property type="term" value="F:RNA binding"/>
    <property type="evidence" value="ECO:0007669"/>
    <property type="project" value="UniProtKB-UniRule"/>
</dbReference>
<dbReference type="GO" id="GO:0071555">
    <property type="term" value="P:cell wall organization"/>
    <property type="evidence" value="ECO:0007669"/>
    <property type="project" value="UniProtKB-KW"/>
</dbReference>
<dbReference type="CDD" id="cd22533">
    <property type="entry name" value="KH-II_YlqC-like"/>
    <property type="match status" value="1"/>
</dbReference>
<comment type="subcellular location">
    <subcellularLocation>
        <location evidence="3">Cytoplasm</location>
    </subcellularLocation>
</comment>
<keyword evidence="3" id="KW-0143">Chaperone</keyword>
<dbReference type="Pfam" id="PF13083">
    <property type="entry name" value="KH_KhpA-B"/>
    <property type="match status" value="1"/>
</dbReference>
<dbReference type="InterPro" id="IPR015946">
    <property type="entry name" value="KH_dom-like_a/b"/>
</dbReference>
<dbReference type="OrthoDB" id="5295451at2"/>
<dbReference type="SUPFAM" id="SSF54814">
    <property type="entry name" value="Prokaryotic type KH domain (KH-domain type II)"/>
    <property type="match status" value="1"/>
</dbReference>
<dbReference type="GO" id="GO:0005737">
    <property type="term" value="C:cytoplasm"/>
    <property type="evidence" value="ECO:0007669"/>
    <property type="project" value="UniProtKB-SubCell"/>
</dbReference>
<dbReference type="InterPro" id="IPR009019">
    <property type="entry name" value="KH_sf_prok-type"/>
</dbReference>
<sequence length="88" mass="9491">MESGGFVDDRMRLAQLLKNIVQEMTSCPGEVEVTFQSGEKTTVYHITVPEGFRGKLIGAQGRNITALRGIIGAMAGNHGFRAVIELVA</sequence>
<comment type="function">
    <text evidence="3">A probable RNA chaperone. Forms a complex with KhpB which binds to cellular RNA and controls its expression. Plays a role in peptidoglycan (PG) homeostasis and cell length regulation.</text>
</comment>
<evidence type="ECO:0000313" key="5">
    <source>
        <dbReference type="Proteomes" id="UP000075320"/>
    </source>
</evidence>
<proteinExistence type="inferred from homology"/>
<comment type="subunit">
    <text evidence="3">Forms a complex with KhpB.</text>
</comment>
<comment type="caution">
    <text evidence="4">The sequence shown here is derived from an EMBL/GenBank/DDBJ whole genome shotgun (WGS) entry which is preliminary data.</text>
</comment>
<dbReference type="PANTHER" id="PTHR34654:SF1">
    <property type="entry name" value="RNA-BINDING PROTEIN KHPA"/>
    <property type="match status" value="1"/>
</dbReference>
<evidence type="ECO:0000313" key="4">
    <source>
        <dbReference type="EMBL" id="KYG67412.1"/>
    </source>
</evidence>
<evidence type="ECO:0000256" key="1">
    <source>
        <dbReference type="ARBA" id="ARBA00022490"/>
    </source>
</evidence>
<keyword evidence="3" id="KW-0961">Cell wall biogenesis/degradation</keyword>
<keyword evidence="1 3" id="KW-0963">Cytoplasm</keyword>
<dbReference type="EMBL" id="LUKE01000001">
    <property type="protein sequence ID" value="KYG67412.1"/>
    <property type="molecule type" value="Genomic_DNA"/>
</dbReference>
<dbReference type="PROSITE" id="PS50084">
    <property type="entry name" value="KH_TYPE_1"/>
    <property type="match status" value="1"/>
</dbReference>
<reference evidence="4 5" key="1">
    <citation type="submission" date="2016-03" db="EMBL/GenBank/DDBJ databases">
        <authorList>
            <person name="Ploux O."/>
        </authorList>
    </citation>
    <scope>NUCLEOTIDE SEQUENCE [LARGE SCALE GENOMIC DNA]</scope>
    <source>
        <strain evidence="4 5">R0</strain>
    </source>
</reference>
<dbReference type="HAMAP" id="MF_00088">
    <property type="entry name" value="KhpA"/>
    <property type="match status" value="1"/>
</dbReference>
<gene>
    <name evidence="3" type="primary">khpA</name>
    <name evidence="4" type="ORF">AZI86_00125</name>
</gene>
<dbReference type="GO" id="GO:0009252">
    <property type="term" value="P:peptidoglycan biosynthetic process"/>
    <property type="evidence" value="ECO:0007669"/>
    <property type="project" value="UniProtKB-UniRule"/>
</dbReference>
<organism evidence="4 5">
    <name type="scientific">Bdellovibrio bacteriovorus</name>
    <dbReference type="NCBI Taxonomy" id="959"/>
    <lineage>
        <taxon>Bacteria</taxon>
        <taxon>Pseudomonadati</taxon>
        <taxon>Bdellovibrionota</taxon>
        <taxon>Bdellovibrionia</taxon>
        <taxon>Bdellovibrionales</taxon>
        <taxon>Pseudobdellovibrionaceae</taxon>
        <taxon>Bdellovibrio</taxon>
    </lineage>
</organism>
<dbReference type="Gene3D" id="3.30.300.20">
    <property type="match status" value="1"/>
</dbReference>
<keyword evidence="3" id="KW-0133">Cell shape</keyword>
<evidence type="ECO:0000256" key="2">
    <source>
        <dbReference type="ARBA" id="ARBA00022884"/>
    </source>
</evidence>
<evidence type="ECO:0000256" key="3">
    <source>
        <dbReference type="HAMAP-Rule" id="MF_00088"/>
    </source>
</evidence>
<name>A0A150WSH1_BDEBC</name>
<dbReference type="GO" id="GO:0008360">
    <property type="term" value="P:regulation of cell shape"/>
    <property type="evidence" value="ECO:0007669"/>
    <property type="project" value="UniProtKB-KW"/>
</dbReference>
<protein>
    <recommendedName>
        <fullName evidence="3">RNA-binding protein KhpA</fullName>
    </recommendedName>
    <alternativeName>
        <fullName evidence="3">KH-domain protein A</fullName>
    </alternativeName>
</protein>
<accession>A0A150WSH1</accession>
<dbReference type="InterPro" id="IPR020627">
    <property type="entry name" value="KhpA"/>
</dbReference>
<dbReference type="PANTHER" id="PTHR34654">
    <property type="entry name" value="UPF0109 PROTEIN SCO5592"/>
    <property type="match status" value="1"/>
</dbReference>